<organism evidence="3 4">
    <name type="scientific">Henosepilachna vigintioctopunctata</name>
    <dbReference type="NCBI Taxonomy" id="420089"/>
    <lineage>
        <taxon>Eukaryota</taxon>
        <taxon>Metazoa</taxon>
        <taxon>Ecdysozoa</taxon>
        <taxon>Arthropoda</taxon>
        <taxon>Hexapoda</taxon>
        <taxon>Insecta</taxon>
        <taxon>Pterygota</taxon>
        <taxon>Neoptera</taxon>
        <taxon>Endopterygota</taxon>
        <taxon>Coleoptera</taxon>
        <taxon>Polyphaga</taxon>
        <taxon>Cucujiformia</taxon>
        <taxon>Coccinelloidea</taxon>
        <taxon>Coccinellidae</taxon>
        <taxon>Epilachninae</taxon>
        <taxon>Epilachnini</taxon>
        <taxon>Henosepilachna</taxon>
    </lineage>
</organism>
<dbReference type="Proteomes" id="UP001431783">
    <property type="component" value="Unassembled WGS sequence"/>
</dbReference>
<protein>
    <recommendedName>
        <fullName evidence="5">7tm 6 domain containing protein</fullName>
    </recommendedName>
</protein>
<evidence type="ECO:0008006" key="5">
    <source>
        <dbReference type="Google" id="ProtNLM"/>
    </source>
</evidence>
<evidence type="ECO:0000313" key="4">
    <source>
        <dbReference type="Proteomes" id="UP001431783"/>
    </source>
</evidence>
<feature type="transmembrane region" description="Helical" evidence="1">
    <location>
        <begin position="82"/>
        <end position="103"/>
    </location>
</feature>
<keyword evidence="2" id="KW-0732">Signal</keyword>
<name>A0AAW1UJ47_9CUCU</name>
<sequence length="198" mass="23320">MFINKFILLFYFGFQTNGSIFEETTFFFTPPVMIWLGVEKFLFGGPKTDRFEKIKCFWDIETATLTTQKRIDERLRLNFSKYNFGMIWSSTLATFSLFAWFFSESFLYPEKMYVQKIFASSPKIAFVLECFVVISHAVWVTLTPAMILFIKYGVLTINIQLNLLTDFLNQIEIYDFSDDINIGKHLKICCTQHILICR</sequence>
<evidence type="ECO:0000313" key="3">
    <source>
        <dbReference type="EMBL" id="KAK9880719.1"/>
    </source>
</evidence>
<proteinExistence type="predicted"/>
<gene>
    <name evidence="3" type="ORF">WA026_013042</name>
</gene>
<feature type="transmembrane region" description="Helical" evidence="1">
    <location>
        <begin position="124"/>
        <end position="150"/>
    </location>
</feature>
<keyword evidence="4" id="KW-1185">Reference proteome</keyword>
<keyword evidence="1" id="KW-0472">Membrane</keyword>
<reference evidence="3 4" key="1">
    <citation type="submission" date="2023-03" db="EMBL/GenBank/DDBJ databases">
        <title>Genome insight into feeding habits of ladybird beetles.</title>
        <authorList>
            <person name="Li H.-S."/>
            <person name="Huang Y.-H."/>
            <person name="Pang H."/>
        </authorList>
    </citation>
    <scope>NUCLEOTIDE SEQUENCE [LARGE SCALE GENOMIC DNA]</scope>
    <source>
        <strain evidence="3">SYSU_2023b</strain>
        <tissue evidence="3">Whole body</tissue>
    </source>
</reference>
<keyword evidence="1" id="KW-0812">Transmembrane</keyword>
<evidence type="ECO:0000256" key="1">
    <source>
        <dbReference type="SAM" id="Phobius"/>
    </source>
</evidence>
<feature type="signal peptide" evidence="2">
    <location>
        <begin position="1"/>
        <end position="18"/>
    </location>
</feature>
<feature type="chain" id="PRO_5043542239" description="7tm 6 domain containing protein" evidence="2">
    <location>
        <begin position="19"/>
        <end position="198"/>
    </location>
</feature>
<dbReference type="AlphaFoldDB" id="A0AAW1UJ47"/>
<dbReference type="EMBL" id="JARQZJ010000066">
    <property type="protein sequence ID" value="KAK9880719.1"/>
    <property type="molecule type" value="Genomic_DNA"/>
</dbReference>
<accession>A0AAW1UJ47</accession>
<comment type="caution">
    <text evidence="3">The sequence shown here is derived from an EMBL/GenBank/DDBJ whole genome shotgun (WGS) entry which is preliminary data.</text>
</comment>
<keyword evidence="1" id="KW-1133">Transmembrane helix</keyword>
<evidence type="ECO:0000256" key="2">
    <source>
        <dbReference type="SAM" id="SignalP"/>
    </source>
</evidence>